<dbReference type="InterPro" id="IPR015424">
    <property type="entry name" value="PyrdxlP-dep_Trfase"/>
</dbReference>
<dbReference type="Proteomes" id="UP000184088">
    <property type="component" value="Unassembled WGS sequence"/>
</dbReference>
<feature type="domain" description="Orn/Lys/Arg decarboxylases family 1 pyridoxal-P attachment site" evidence="6">
    <location>
        <begin position="9"/>
        <end position="322"/>
    </location>
</feature>
<feature type="domain" description="Orn/Lys/Arg decarboxylase C-terminal" evidence="7">
    <location>
        <begin position="392"/>
        <end position="469"/>
    </location>
</feature>
<reference evidence="8 9" key="1">
    <citation type="submission" date="2016-11" db="EMBL/GenBank/DDBJ databases">
        <authorList>
            <person name="Jaros S."/>
            <person name="Januszkiewicz K."/>
            <person name="Wedrychowicz H."/>
        </authorList>
    </citation>
    <scope>NUCLEOTIDE SEQUENCE [LARGE SCALE GENOMIC DNA]</scope>
    <source>
        <strain evidence="8 9">DSM 17918</strain>
    </source>
</reference>
<dbReference type="CDD" id="cd00615">
    <property type="entry name" value="Orn_deC_like"/>
    <property type="match status" value="1"/>
</dbReference>
<dbReference type="InterPro" id="IPR000310">
    <property type="entry name" value="Orn/Lys/Arg_deCO2ase_major_dom"/>
</dbReference>
<evidence type="ECO:0000259" key="7">
    <source>
        <dbReference type="Pfam" id="PF03711"/>
    </source>
</evidence>
<dbReference type="SUPFAM" id="SSF55904">
    <property type="entry name" value="Ornithine decarboxylase C-terminal domain"/>
    <property type="match status" value="1"/>
</dbReference>
<dbReference type="InterPro" id="IPR008286">
    <property type="entry name" value="Prn/Lys/Arg_de-COase_C"/>
</dbReference>
<dbReference type="Pfam" id="PF03711">
    <property type="entry name" value="OKR_DC_1_C"/>
    <property type="match status" value="1"/>
</dbReference>
<dbReference type="SUPFAM" id="SSF53383">
    <property type="entry name" value="PLP-dependent transferases"/>
    <property type="match status" value="1"/>
</dbReference>
<dbReference type="Gene3D" id="3.40.640.10">
    <property type="entry name" value="Type I PLP-dependent aspartate aminotransferase-like (Major domain)"/>
    <property type="match status" value="1"/>
</dbReference>
<evidence type="ECO:0000256" key="4">
    <source>
        <dbReference type="ARBA" id="ARBA00022898"/>
    </source>
</evidence>
<dbReference type="OrthoDB" id="9815233at2"/>
<dbReference type="Gene3D" id="3.90.100.10">
    <property type="entry name" value="Orn/Lys/Arg decarboxylase, C-terminal domain"/>
    <property type="match status" value="1"/>
</dbReference>
<gene>
    <name evidence="8" type="ORF">SAMN02746089_01368</name>
</gene>
<name>A0A1M4Z6G0_9THEO</name>
<comment type="similarity">
    <text evidence="2">Belongs to the Orn/Lys/Arg decarboxylase class-I family.</text>
</comment>
<keyword evidence="4" id="KW-0663">Pyridoxal phosphate</keyword>
<evidence type="ECO:0000313" key="8">
    <source>
        <dbReference type="EMBL" id="SHF13663.1"/>
    </source>
</evidence>
<dbReference type="Pfam" id="PF01276">
    <property type="entry name" value="OKR_DC_1"/>
    <property type="match status" value="1"/>
</dbReference>
<keyword evidence="9" id="KW-1185">Reference proteome</keyword>
<evidence type="ECO:0000256" key="2">
    <source>
        <dbReference type="ARBA" id="ARBA00010671"/>
    </source>
</evidence>
<keyword evidence="5" id="KW-0456">Lyase</keyword>
<evidence type="ECO:0000313" key="9">
    <source>
        <dbReference type="Proteomes" id="UP000184088"/>
    </source>
</evidence>
<dbReference type="InterPro" id="IPR036633">
    <property type="entry name" value="Prn/Lys/Arg_de-COase_C_sf"/>
</dbReference>
<protein>
    <submittedName>
        <fullName evidence="8">Arginine decarboxylase</fullName>
    </submittedName>
</protein>
<dbReference type="RefSeq" id="WP_073343176.1">
    <property type="nucleotide sequence ID" value="NZ_FQVH01000012.1"/>
</dbReference>
<dbReference type="InterPro" id="IPR015421">
    <property type="entry name" value="PyrdxlP-dep_Trfase_major"/>
</dbReference>
<proteinExistence type="inferred from homology"/>
<sequence>MQKFDQNRTPLFDALKRYRERQTVAFHVPGHKHGKGLKEFTDYVGENLMWLDVNGMEDLDNVCNPVGVIKETQQLAAEAFGADYAYFLVNGTSSGVQAMIMSACEPGDEIIIPRNAHKSTIGGIILSGAIPVYIQPEINHELGIAMGVSVSSVKAAIEAHPYAKAVFIINPTYYGVASDLKTIVDLAHENDMMVLVDEAHGAHLGFHPDLPISAMMAGADMSAVSLHKTGGSMTQSSMLLLKGNRLDPGYVKSVLNLTQTTSASYVLMASLDVARKQLATKGREMLEEVLRLSRIARDKINQIPGLRAFGKEVTGTPGSFAFDETKLGVNVMGLGLTGFEVESLLRKRYDIQVEMADLYNILAIVSLGDDETSIAKLVEGLRGIAADHAGHTIKNATRSPIMPDLIVSPRDAYYSRKKVVKLEDAEGEISGEMVMAYPPGIPVICPGERITAEIIDYIKALKNEKCQLQGTEDPYADYIKVLGQDYYN</sequence>
<dbReference type="STRING" id="1121256.SAMN02746089_01368"/>
<dbReference type="GO" id="GO:0016831">
    <property type="term" value="F:carboxy-lyase activity"/>
    <property type="evidence" value="ECO:0007669"/>
    <property type="project" value="UniProtKB-KW"/>
</dbReference>
<keyword evidence="3" id="KW-0210">Decarboxylase</keyword>
<accession>A0A1M4Z6G0</accession>
<organism evidence="8 9">
    <name type="scientific">Caldanaerobius fijiensis DSM 17918</name>
    <dbReference type="NCBI Taxonomy" id="1121256"/>
    <lineage>
        <taxon>Bacteria</taxon>
        <taxon>Bacillati</taxon>
        <taxon>Bacillota</taxon>
        <taxon>Clostridia</taxon>
        <taxon>Thermoanaerobacterales</taxon>
        <taxon>Thermoanaerobacteraceae</taxon>
        <taxon>Caldanaerobius</taxon>
    </lineage>
</organism>
<dbReference type="AlphaFoldDB" id="A0A1M4Z6G0"/>
<evidence type="ECO:0000256" key="5">
    <source>
        <dbReference type="ARBA" id="ARBA00023239"/>
    </source>
</evidence>
<dbReference type="InterPro" id="IPR052357">
    <property type="entry name" value="Orn_Lys_Arg_decarboxylase-I"/>
</dbReference>
<dbReference type="PANTHER" id="PTHR43277:SF4">
    <property type="entry name" value="ARGININE DECARBOXYLASE"/>
    <property type="match status" value="1"/>
</dbReference>
<dbReference type="EMBL" id="FQVH01000012">
    <property type="protein sequence ID" value="SHF13663.1"/>
    <property type="molecule type" value="Genomic_DNA"/>
</dbReference>
<dbReference type="PANTHER" id="PTHR43277">
    <property type="entry name" value="ARGININE DECARBOXYLASE"/>
    <property type="match status" value="1"/>
</dbReference>
<comment type="cofactor">
    <cofactor evidence="1">
        <name>pyridoxal 5'-phosphate</name>
        <dbReference type="ChEBI" id="CHEBI:597326"/>
    </cofactor>
</comment>
<evidence type="ECO:0000259" key="6">
    <source>
        <dbReference type="Pfam" id="PF01276"/>
    </source>
</evidence>
<evidence type="ECO:0000256" key="1">
    <source>
        <dbReference type="ARBA" id="ARBA00001933"/>
    </source>
</evidence>
<evidence type="ECO:0000256" key="3">
    <source>
        <dbReference type="ARBA" id="ARBA00022793"/>
    </source>
</evidence>